<evidence type="ECO:0000313" key="2">
    <source>
        <dbReference type="EMBL" id="KAG7176145.1"/>
    </source>
</evidence>
<name>A0A8J5TKB1_HOMAM</name>
<dbReference type="Proteomes" id="UP000747542">
    <property type="component" value="Unassembled WGS sequence"/>
</dbReference>
<keyword evidence="3" id="KW-1185">Reference proteome</keyword>
<sequence length="101" mass="10577">STKLGSVVNSQHGCSCLVVSRCSKFVGVTAGAPQLPHDPEAEHAPTTQPPVTIIMDAEDPSNHRNNKMDSAASTWPTGVCGGDEFVANLPPQLGKVNMIQP</sequence>
<dbReference type="AlphaFoldDB" id="A0A8J5TKB1"/>
<accession>A0A8J5TKB1</accession>
<gene>
    <name evidence="2" type="ORF">Hamer_G030234</name>
</gene>
<feature type="non-terminal residue" evidence="2">
    <location>
        <position position="101"/>
    </location>
</feature>
<feature type="region of interest" description="Disordered" evidence="1">
    <location>
        <begin position="56"/>
        <end position="75"/>
    </location>
</feature>
<evidence type="ECO:0000256" key="1">
    <source>
        <dbReference type="SAM" id="MobiDB-lite"/>
    </source>
</evidence>
<dbReference type="EMBL" id="JAHLQT010004075">
    <property type="protein sequence ID" value="KAG7176145.1"/>
    <property type="molecule type" value="Genomic_DNA"/>
</dbReference>
<protein>
    <submittedName>
        <fullName evidence="2">Uncharacterized protein</fullName>
    </submittedName>
</protein>
<comment type="caution">
    <text evidence="2">The sequence shown here is derived from an EMBL/GenBank/DDBJ whole genome shotgun (WGS) entry which is preliminary data.</text>
</comment>
<evidence type="ECO:0000313" key="3">
    <source>
        <dbReference type="Proteomes" id="UP000747542"/>
    </source>
</evidence>
<feature type="region of interest" description="Disordered" evidence="1">
    <location>
        <begin position="29"/>
        <end position="49"/>
    </location>
</feature>
<reference evidence="2" key="1">
    <citation type="journal article" date="2021" name="Sci. Adv.">
        <title>The American lobster genome reveals insights on longevity, neural, and immune adaptations.</title>
        <authorList>
            <person name="Polinski J.M."/>
            <person name="Zimin A.V."/>
            <person name="Clark K.F."/>
            <person name="Kohn A.B."/>
            <person name="Sadowski N."/>
            <person name="Timp W."/>
            <person name="Ptitsyn A."/>
            <person name="Khanna P."/>
            <person name="Romanova D.Y."/>
            <person name="Williams P."/>
            <person name="Greenwood S.J."/>
            <person name="Moroz L.L."/>
            <person name="Walt D.R."/>
            <person name="Bodnar A.G."/>
        </authorList>
    </citation>
    <scope>NUCLEOTIDE SEQUENCE</scope>
    <source>
        <strain evidence="2">GMGI-L3</strain>
    </source>
</reference>
<proteinExistence type="predicted"/>
<organism evidence="2 3">
    <name type="scientific">Homarus americanus</name>
    <name type="common">American lobster</name>
    <dbReference type="NCBI Taxonomy" id="6706"/>
    <lineage>
        <taxon>Eukaryota</taxon>
        <taxon>Metazoa</taxon>
        <taxon>Ecdysozoa</taxon>
        <taxon>Arthropoda</taxon>
        <taxon>Crustacea</taxon>
        <taxon>Multicrustacea</taxon>
        <taxon>Malacostraca</taxon>
        <taxon>Eumalacostraca</taxon>
        <taxon>Eucarida</taxon>
        <taxon>Decapoda</taxon>
        <taxon>Pleocyemata</taxon>
        <taxon>Astacidea</taxon>
        <taxon>Nephropoidea</taxon>
        <taxon>Nephropidae</taxon>
        <taxon>Homarus</taxon>
    </lineage>
</organism>